<keyword evidence="4 10" id="KW-0328">Glycosyltransferase</keyword>
<comment type="subcellular location">
    <subcellularLocation>
        <location evidence="1 10">Endoplasmic reticulum membrane</location>
        <topology evidence="1 10">Multi-pass membrane protein</topology>
    </subcellularLocation>
</comment>
<dbReference type="PANTHER" id="PTHR12413">
    <property type="entry name" value="DOLICHYL GLYCOSYLTRANSFERASE"/>
    <property type="match status" value="1"/>
</dbReference>
<feature type="region of interest" description="Disordered" evidence="11">
    <location>
        <begin position="1"/>
        <end position="40"/>
    </location>
</feature>
<reference evidence="13" key="1">
    <citation type="journal article" date="2015" name="J. Biotechnol.">
        <title>The structure of the Cyberlindnera jadinii genome and its relation to Candida utilis analyzed by the occurrence of single nucleotide polymorphisms.</title>
        <authorList>
            <person name="Rupp O."/>
            <person name="Brinkrolf K."/>
            <person name="Buerth C."/>
            <person name="Kunigo M."/>
            <person name="Schneider J."/>
            <person name="Jaenicke S."/>
            <person name="Goesmann A."/>
            <person name="Puehler A."/>
            <person name="Jaeger K.-E."/>
            <person name="Ernst J.F."/>
        </authorList>
    </citation>
    <scope>NUCLEOTIDE SEQUENCE [LARGE SCALE GENOMIC DNA]</scope>
    <source>
        <strain evidence="13">ATCC 18201 / CBS 1600 / BCRC 20928 / JCM 3617 / NBRC 0987 / NRRL Y-1542</strain>
    </source>
</reference>
<evidence type="ECO:0000256" key="10">
    <source>
        <dbReference type="RuleBase" id="RU363110"/>
    </source>
</evidence>
<sequence length="571" mass="65509">MLRNSAGGREKKRTPPAVTSAERRREKEMATKKKSSRSKPDDSLLFYGSALYDFLSPFKRAQNQWAARYTVVIFAIIVRSAIGFGSYSGAGTPPMYGDFEAQRHWMEITQHLPMKDWYWYDLQYWGLDYPPLTAYHSWFFGKLGSLVDPAWFALDVSRGLETETLKSFMRFSALVSEVAIYVPGVFRYTKWNGKAIKHSPIDQTIVASCILFQPALMIIDHGHFQFNSVMLGLTLLSIVHLLYENYMLACVFFVLSLGFKQMALYYAPIFFFYLLGRCVDLQTPGLPLSKRLNPFRLFLIGTATVITFVLLFGPLVLFGGLENLKQCIHRMFPFARGIFEDKVANFWCFSNIFIKYRTLFSQEQLQSYSLILTLVGFLPAAILIFFKPRKNLLPWALAVCSMSFYLFSFQVHEKTILVPLLPITLLYSTNDTNDMAIISWINNVALFSMWPLLKRDGLLLQYCCLMLLSNWLMGNLSFITPTFLPKVLTPGPSISLVQQAKKRHGLPDGILWRIIILSSYIAIALVSFADLYIQPPARYPDLWVLANVAVSFGCFVLTWLWCYYKLFILAF</sequence>
<dbReference type="UniPathway" id="UPA00378"/>
<feature type="compositionally biased region" description="Basic and acidic residues" evidence="11">
    <location>
        <begin position="21"/>
        <end position="31"/>
    </location>
</feature>
<dbReference type="InterPro" id="IPR004856">
    <property type="entry name" value="Glyco_trans_ALG6/ALG8"/>
</dbReference>
<keyword evidence="7 10" id="KW-0256">Endoplasmic reticulum</keyword>
<proteinExistence type="inferred from homology"/>
<evidence type="ECO:0000256" key="1">
    <source>
        <dbReference type="ARBA" id="ARBA00004477"/>
    </source>
</evidence>
<evidence type="ECO:0000256" key="11">
    <source>
        <dbReference type="SAM" id="MobiDB-lite"/>
    </source>
</evidence>
<name>A0A0H5BZX0_CYBJN</name>
<dbReference type="PANTHER" id="PTHR12413:SF1">
    <property type="entry name" value="DOLICHYL PYROPHOSPHATE MAN9GLCNAC2 ALPHA-1,3-GLUCOSYLTRANSFERASE"/>
    <property type="match status" value="1"/>
</dbReference>
<keyword evidence="5 10" id="KW-0808">Transferase</keyword>
<feature type="transmembrane region" description="Helical" evidence="10">
    <location>
        <begin position="459"/>
        <end position="479"/>
    </location>
</feature>
<feature type="transmembrane region" description="Helical" evidence="10">
    <location>
        <begin position="225"/>
        <end position="243"/>
    </location>
</feature>
<dbReference type="Proteomes" id="UP000038830">
    <property type="component" value="Unassembled WGS sequence"/>
</dbReference>
<evidence type="ECO:0000256" key="5">
    <source>
        <dbReference type="ARBA" id="ARBA00022679"/>
    </source>
</evidence>
<accession>A0A0H5BZX0</accession>
<organism evidence="12 13">
    <name type="scientific">Cyberlindnera jadinii (strain ATCC 18201 / CBS 1600 / BCRC 20928 / JCM 3617 / NBRC 0987 / NRRL Y-1542)</name>
    <name type="common">Torula yeast</name>
    <name type="synonym">Candida utilis</name>
    <dbReference type="NCBI Taxonomy" id="983966"/>
    <lineage>
        <taxon>Eukaryota</taxon>
        <taxon>Fungi</taxon>
        <taxon>Dikarya</taxon>
        <taxon>Ascomycota</taxon>
        <taxon>Saccharomycotina</taxon>
        <taxon>Saccharomycetes</taxon>
        <taxon>Phaffomycetales</taxon>
        <taxon>Phaffomycetaceae</taxon>
        <taxon>Cyberlindnera</taxon>
    </lineage>
</organism>
<evidence type="ECO:0000256" key="2">
    <source>
        <dbReference type="ARBA" id="ARBA00004922"/>
    </source>
</evidence>
<feature type="transmembrane region" description="Helical" evidence="10">
    <location>
        <begin position="66"/>
        <end position="87"/>
    </location>
</feature>
<feature type="transmembrane region" description="Helical" evidence="10">
    <location>
        <begin position="365"/>
        <end position="386"/>
    </location>
</feature>
<keyword evidence="6 10" id="KW-0812">Transmembrane</keyword>
<evidence type="ECO:0000256" key="9">
    <source>
        <dbReference type="ARBA" id="ARBA00023136"/>
    </source>
</evidence>
<keyword evidence="9 10" id="KW-0472">Membrane</keyword>
<evidence type="ECO:0000313" key="13">
    <source>
        <dbReference type="Proteomes" id="UP000038830"/>
    </source>
</evidence>
<evidence type="ECO:0000256" key="8">
    <source>
        <dbReference type="ARBA" id="ARBA00022989"/>
    </source>
</evidence>
<dbReference type="Pfam" id="PF03155">
    <property type="entry name" value="Alg6_Alg8"/>
    <property type="match status" value="1"/>
</dbReference>
<evidence type="ECO:0000313" key="12">
    <source>
        <dbReference type="EMBL" id="CEP20702.1"/>
    </source>
</evidence>
<dbReference type="EMBL" id="CDQK01000001">
    <property type="protein sequence ID" value="CEP20702.1"/>
    <property type="molecule type" value="Genomic_DNA"/>
</dbReference>
<feature type="transmembrane region" description="Helical" evidence="10">
    <location>
        <begin position="545"/>
        <end position="564"/>
    </location>
</feature>
<dbReference type="GO" id="GO:0042281">
    <property type="term" value="F:dolichyl pyrophosphate Man9GlcNAc2 alpha-1,3-glucosyltransferase activity"/>
    <property type="evidence" value="ECO:0007669"/>
    <property type="project" value="TreeGrafter"/>
</dbReference>
<feature type="transmembrane region" description="Helical" evidence="10">
    <location>
        <begin position="295"/>
        <end position="321"/>
    </location>
</feature>
<evidence type="ECO:0000256" key="3">
    <source>
        <dbReference type="ARBA" id="ARBA00008715"/>
    </source>
</evidence>
<evidence type="ECO:0000256" key="7">
    <source>
        <dbReference type="ARBA" id="ARBA00022824"/>
    </source>
</evidence>
<dbReference type="EC" id="2.4.1.-" evidence="10"/>
<gene>
    <name evidence="12" type="primary">ALG6</name>
    <name evidence="12" type="ORF">BN1211_0632</name>
</gene>
<feature type="transmembrane region" description="Helical" evidence="10">
    <location>
        <begin position="510"/>
        <end position="533"/>
    </location>
</feature>
<evidence type="ECO:0000256" key="6">
    <source>
        <dbReference type="ARBA" id="ARBA00022692"/>
    </source>
</evidence>
<protein>
    <recommendedName>
        <fullName evidence="10">Alpha-1,3-glucosyltransferase</fullName>
        <ecNumber evidence="10">2.4.1.-</ecNumber>
    </recommendedName>
</protein>
<dbReference type="AlphaFoldDB" id="A0A0H5BZX0"/>
<evidence type="ECO:0000256" key="4">
    <source>
        <dbReference type="ARBA" id="ARBA00022676"/>
    </source>
</evidence>
<feature type="transmembrane region" description="Helical" evidence="10">
    <location>
        <begin position="250"/>
        <end position="275"/>
    </location>
</feature>
<feature type="transmembrane region" description="Helical" evidence="10">
    <location>
        <begin position="392"/>
        <end position="411"/>
    </location>
</feature>
<comment type="similarity">
    <text evidence="3 10">Belongs to the ALG6/ALG8 glucosyltransferase family.</text>
</comment>
<comment type="pathway">
    <text evidence="2 10">Protein modification; protein glycosylation.</text>
</comment>
<dbReference type="GO" id="GO:0005789">
    <property type="term" value="C:endoplasmic reticulum membrane"/>
    <property type="evidence" value="ECO:0007669"/>
    <property type="project" value="UniProtKB-SubCell"/>
</dbReference>
<keyword evidence="8 10" id="KW-1133">Transmembrane helix</keyword>